<evidence type="ECO:0000313" key="5">
    <source>
        <dbReference type="Proteomes" id="UP000327458"/>
    </source>
</evidence>
<protein>
    <submittedName>
        <fullName evidence="3">Cell division protein ZapA</fullName>
    </submittedName>
</protein>
<dbReference type="Proteomes" id="UP000327458">
    <property type="component" value="Unassembled WGS sequence"/>
</dbReference>
<dbReference type="EMBL" id="WUBZ01000024">
    <property type="protein sequence ID" value="MWV54891.1"/>
    <property type="molecule type" value="Genomic_DNA"/>
</dbReference>
<evidence type="ECO:0000313" key="6">
    <source>
        <dbReference type="Proteomes" id="UP000489351"/>
    </source>
</evidence>
<keyword evidence="3" id="KW-0131">Cell cycle</keyword>
<comment type="caution">
    <text evidence="3">The sequence shown here is derived from an EMBL/GenBank/DDBJ whole genome shotgun (WGS) entry which is preliminary data.</text>
</comment>
<keyword evidence="3" id="KW-0132">Cell division</keyword>
<reference evidence="1 5" key="2">
    <citation type="submission" date="2019-07" db="EMBL/GenBank/DDBJ databases">
        <title>Draft genome Sequence of Chlorobium phaeovibrioides sp. strain PhvTcv-s14, from the Phylum Chlorobi.</title>
        <authorList>
            <person name="Babenko V."/>
            <person name="Boldyreva D."/>
            <person name="Kanygina A."/>
            <person name="Selezneva O."/>
            <person name="Akopiyan T."/>
            <person name="Lunina O."/>
        </authorList>
    </citation>
    <scope>NUCLEOTIDE SEQUENCE [LARGE SCALE GENOMIC DNA]</scope>
    <source>
        <strain evidence="1 5">GrTcv12</strain>
    </source>
</reference>
<accession>A0A3S0NIE5</accession>
<dbReference type="Proteomes" id="UP000489351">
    <property type="component" value="Unassembled WGS sequence"/>
</dbReference>
<name>A0A3S0NIE5_CHLPH</name>
<reference evidence="3 4" key="1">
    <citation type="submission" date="2018-12" db="EMBL/GenBank/DDBJ databases">
        <authorList>
            <person name="Lunina O.N."/>
            <person name="Grouzdev D.S."/>
            <person name="Gorlenko V.M."/>
            <person name="Savvichev A.S."/>
        </authorList>
    </citation>
    <scope>NUCLEOTIDE SEQUENCE [LARGE SCALE GENOMIC DNA]</scope>
    <source>
        <strain evidence="3 4">BrKhr-17</strain>
    </source>
</reference>
<dbReference type="AlphaFoldDB" id="A0A3S0NIE5"/>
<evidence type="ECO:0000313" key="3">
    <source>
        <dbReference type="EMBL" id="RTY36320.1"/>
    </source>
</evidence>
<evidence type="ECO:0000313" key="4">
    <source>
        <dbReference type="Proteomes" id="UP000279908"/>
    </source>
</evidence>
<dbReference type="EMBL" id="RXYK01000013">
    <property type="protein sequence ID" value="RTY36320.1"/>
    <property type="molecule type" value="Genomic_DNA"/>
</dbReference>
<dbReference type="EMBL" id="VMRG01000001">
    <property type="protein sequence ID" value="KAA6232772.1"/>
    <property type="molecule type" value="Genomic_DNA"/>
</dbReference>
<gene>
    <name evidence="3" type="primary">zapA</name>
    <name evidence="3" type="ORF">EKD02_07990</name>
    <name evidence="1" type="ORF">FP507_06620</name>
    <name evidence="2" type="ORF">GJ685_07435</name>
</gene>
<dbReference type="GO" id="GO:0051301">
    <property type="term" value="P:cell division"/>
    <property type="evidence" value="ECO:0007669"/>
    <property type="project" value="UniProtKB-KW"/>
</dbReference>
<proteinExistence type="predicted"/>
<organism evidence="3 4">
    <name type="scientific">Chlorobium phaeovibrioides</name>
    <dbReference type="NCBI Taxonomy" id="1094"/>
    <lineage>
        <taxon>Bacteria</taxon>
        <taxon>Pseudomonadati</taxon>
        <taxon>Chlorobiota</taxon>
        <taxon>Chlorobiia</taxon>
        <taxon>Chlorobiales</taxon>
        <taxon>Chlorobiaceae</taxon>
        <taxon>Chlorobium/Pelodictyon group</taxon>
        <taxon>Chlorobium</taxon>
    </lineage>
</organism>
<dbReference type="Proteomes" id="UP000279908">
    <property type="component" value="Unassembled WGS sequence"/>
</dbReference>
<dbReference type="InterPro" id="IPR036192">
    <property type="entry name" value="Cell_div_ZapA-like_sf"/>
</dbReference>
<keyword evidence="6" id="KW-1185">Reference proteome</keyword>
<dbReference type="RefSeq" id="WP_011890350.1">
    <property type="nucleotide sequence ID" value="NZ_CP041698.1"/>
</dbReference>
<reference evidence="2 6" key="3">
    <citation type="submission" date="2019-11" db="EMBL/GenBank/DDBJ databases">
        <title>Green- and brown-colored morphotypes of Chlorobia in the stratified aquatic ecosystems of Kandalaksha Gulf (White Sea): A model for study of the accessory genome evolution.</title>
        <authorList>
            <person name="Grouzdev D.S."/>
        </authorList>
    </citation>
    <scope>NUCLEOTIDE SEQUENCE [LARGE SCALE GENOMIC DNA]</scope>
    <source>
        <strain evidence="2 6">ZM</strain>
    </source>
</reference>
<evidence type="ECO:0000313" key="1">
    <source>
        <dbReference type="EMBL" id="KAA6232772.1"/>
    </source>
</evidence>
<sequence>MEKIEVTVYGDTYPLNSSSPELTKKAAGLVESGMRHYAKQAPNCDPVKLAVLAGVILAEKQIELEGELAALQKKIAGLNSLMDESLL</sequence>
<dbReference type="InterPro" id="IPR007838">
    <property type="entry name" value="Cell_div_ZapA-like"/>
</dbReference>
<dbReference type="OMA" id="KMAHINE"/>
<dbReference type="SUPFAM" id="SSF102829">
    <property type="entry name" value="Cell division protein ZapA-like"/>
    <property type="match status" value="1"/>
</dbReference>
<evidence type="ECO:0000313" key="2">
    <source>
        <dbReference type="EMBL" id="MWV54891.1"/>
    </source>
</evidence>
<dbReference type="Pfam" id="PF05164">
    <property type="entry name" value="ZapA"/>
    <property type="match status" value="1"/>
</dbReference>